<comment type="similarity">
    <text evidence="7 24">Belongs to the FBPase class 1 family.</text>
</comment>
<evidence type="ECO:0000313" key="27">
    <source>
        <dbReference type="EMBL" id="ETN87278.1"/>
    </source>
</evidence>
<keyword evidence="13" id="KW-0106">Calcium</keyword>
<feature type="domain" description="Fructose-1-6-bisphosphatase class I N-terminal" evidence="25">
    <location>
        <begin position="15"/>
        <end position="202"/>
    </location>
</feature>
<dbReference type="NCBIfam" id="NF006778">
    <property type="entry name" value="PRK09293.1-1"/>
    <property type="match status" value="1"/>
</dbReference>
<dbReference type="KEGG" id="nai:NECAME_00137"/>
<dbReference type="Gene3D" id="3.30.540.10">
    <property type="entry name" value="Fructose-1,6-Bisphosphatase, subunit A, domain 1"/>
    <property type="match status" value="2"/>
</dbReference>
<comment type="subcellular location">
    <subcellularLocation>
        <location evidence="5">Cell junction</location>
    </subcellularLocation>
    <subcellularLocation>
        <location evidence="4">Cytoplasm</location>
        <location evidence="4">Myofibril</location>
        <location evidence="4">Sarcomere</location>
        <location evidence="4">Z line</location>
    </subcellularLocation>
    <subcellularLocation>
        <location evidence="3">Nucleus</location>
    </subcellularLocation>
</comment>
<dbReference type="STRING" id="51031.W2TZP0"/>
<comment type="catalytic activity">
    <reaction evidence="1">
        <text>beta-D-fructose 1,6-bisphosphate + H2O = beta-D-fructose 6-phosphate + phosphate</text>
        <dbReference type="Rhea" id="RHEA:11064"/>
        <dbReference type="ChEBI" id="CHEBI:15377"/>
        <dbReference type="ChEBI" id="CHEBI:32966"/>
        <dbReference type="ChEBI" id="CHEBI:43474"/>
        <dbReference type="ChEBI" id="CHEBI:57634"/>
        <dbReference type="EC" id="3.1.3.11"/>
    </reaction>
</comment>
<evidence type="ECO:0000256" key="13">
    <source>
        <dbReference type="ARBA" id="ARBA00022837"/>
    </source>
</evidence>
<evidence type="ECO:0000256" key="10">
    <source>
        <dbReference type="ARBA" id="ARBA00022553"/>
    </source>
</evidence>
<dbReference type="PANTHER" id="PTHR11556">
    <property type="entry name" value="FRUCTOSE-1,6-BISPHOSPHATASE-RELATED"/>
    <property type="match status" value="1"/>
</dbReference>
<dbReference type="PRINTS" id="PR00115">
    <property type="entry name" value="F16BPHPHTASE"/>
</dbReference>
<evidence type="ECO:0000256" key="1">
    <source>
        <dbReference type="ARBA" id="ARBA00001273"/>
    </source>
</evidence>
<dbReference type="GO" id="GO:0030018">
    <property type="term" value="C:Z disc"/>
    <property type="evidence" value="ECO:0007669"/>
    <property type="project" value="UniProtKB-SubCell"/>
</dbReference>
<dbReference type="InterPro" id="IPR028343">
    <property type="entry name" value="FBPtase"/>
</dbReference>
<evidence type="ECO:0000256" key="23">
    <source>
        <dbReference type="ARBA" id="ARBA00043165"/>
    </source>
</evidence>
<dbReference type="GO" id="GO:0030388">
    <property type="term" value="P:fructose 1,6-bisphosphate metabolic process"/>
    <property type="evidence" value="ECO:0007669"/>
    <property type="project" value="TreeGrafter"/>
</dbReference>
<keyword evidence="12 24" id="KW-0378">Hydrolase</keyword>
<evidence type="ECO:0000256" key="22">
    <source>
        <dbReference type="ARBA" id="ARBA00042757"/>
    </source>
</evidence>
<dbReference type="GO" id="GO:0006000">
    <property type="term" value="P:fructose metabolic process"/>
    <property type="evidence" value="ECO:0007669"/>
    <property type="project" value="TreeGrafter"/>
</dbReference>
<evidence type="ECO:0000256" key="15">
    <source>
        <dbReference type="ARBA" id="ARBA00022949"/>
    </source>
</evidence>
<dbReference type="OMA" id="TDIHERG"/>
<evidence type="ECO:0000256" key="17">
    <source>
        <dbReference type="ARBA" id="ARBA00023277"/>
    </source>
</evidence>
<dbReference type="InterPro" id="IPR033391">
    <property type="entry name" value="FBPase_N"/>
</dbReference>
<evidence type="ECO:0000256" key="19">
    <source>
        <dbReference type="ARBA" id="ARBA00037516"/>
    </source>
</evidence>
<evidence type="ECO:0000256" key="6">
    <source>
        <dbReference type="ARBA" id="ARBA00004742"/>
    </source>
</evidence>
<evidence type="ECO:0000256" key="5">
    <source>
        <dbReference type="ARBA" id="ARBA00004282"/>
    </source>
</evidence>
<dbReference type="GO" id="GO:0070161">
    <property type="term" value="C:anchoring junction"/>
    <property type="evidence" value="ECO:0007669"/>
    <property type="project" value="UniProtKB-SubCell"/>
</dbReference>
<keyword evidence="14" id="KW-0460">Magnesium</keyword>
<evidence type="ECO:0000256" key="3">
    <source>
        <dbReference type="ARBA" id="ARBA00004123"/>
    </source>
</evidence>
<dbReference type="PIRSF" id="PIRSF500210">
    <property type="entry name" value="FBPtase"/>
    <property type="match status" value="1"/>
</dbReference>
<comment type="function">
    <text evidence="19">Catalyzes the hydrolysis of fructose 1,6-bisphosphate to fructose 6-phosphate in the presence of divalent cations and probably participates in glycogen synthesis from carbohydrate precursors, such as lactate.</text>
</comment>
<keyword evidence="17 24" id="KW-0119">Carbohydrate metabolism</keyword>
<evidence type="ECO:0000256" key="24">
    <source>
        <dbReference type="RuleBase" id="RU000508"/>
    </source>
</evidence>
<evidence type="ECO:0000256" key="11">
    <source>
        <dbReference type="ARBA" id="ARBA00022723"/>
    </source>
</evidence>
<evidence type="ECO:0000256" key="14">
    <source>
        <dbReference type="ARBA" id="ARBA00022842"/>
    </source>
</evidence>
<dbReference type="GO" id="GO:0006094">
    <property type="term" value="P:gluconeogenesis"/>
    <property type="evidence" value="ECO:0007669"/>
    <property type="project" value="UniProtKB-UniPathway"/>
</dbReference>
<dbReference type="SUPFAM" id="SSF56655">
    <property type="entry name" value="Carbohydrate phosphatase"/>
    <property type="match status" value="2"/>
</dbReference>
<evidence type="ECO:0000256" key="9">
    <source>
        <dbReference type="ARBA" id="ARBA00022490"/>
    </source>
</evidence>
<evidence type="ECO:0000259" key="25">
    <source>
        <dbReference type="Pfam" id="PF00316"/>
    </source>
</evidence>
<keyword evidence="11" id="KW-0479">Metal-binding</keyword>
<keyword evidence="15" id="KW-0965">Cell junction</keyword>
<dbReference type="GO" id="GO:0006002">
    <property type="term" value="P:fructose 6-phosphate metabolic process"/>
    <property type="evidence" value="ECO:0007669"/>
    <property type="project" value="TreeGrafter"/>
</dbReference>
<dbReference type="EMBL" id="KI657455">
    <property type="protein sequence ID" value="ETN87278.1"/>
    <property type="molecule type" value="Genomic_DNA"/>
</dbReference>
<evidence type="ECO:0000256" key="16">
    <source>
        <dbReference type="ARBA" id="ARBA00023242"/>
    </source>
</evidence>
<dbReference type="Pfam" id="PF18913">
    <property type="entry name" value="FBPase_C"/>
    <property type="match status" value="2"/>
</dbReference>
<feature type="domain" description="Fructose-1-6-bisphosphatase class I N-terminal" evidence="25">
    <location>
        <begin position="472"/>
        <end position="620"/>
    </location>
</feature>
<organism evidence="27 28">
    <name type="scientific">Necator americanus</name>
    <name type="common">Human hookworm</name>
    <dbReference type="NCBI Taxonomy" id="51031"/>
    <lineage>
        <taxon>Eukaryota</taxon>
        <taxon>Metazoa</taxon>
        <taxon>Ecdysozoa</taxon>
        <taxon>Nematoda</taxon>
        <taxon>Chromadorea</taxon>
        <taxon>Rhabditida</taxon>
        <taxon>Rhabditina</taxon>
        <taxon>Rhabditomorpha</taxon>
        <taxon>Strongyloidea</taxon>
        <taxon>Ancylostomatidae</taxon>
        <taxon>Bunostominae</taxon>
        <taxon>Necator</taxon>
    </lineage>
</organism>
<dbReference type="Gene3D" id="3.40.190.80">
    <property type="match status" value="2"/>
</dbReference>
<evidence type="ECO:0000256" key="2">
    <source>
        <dbReference type="ARBA" id="ARBA00001946"/>
    </source>
</evidence>
<evidence type="ECO:0000256" key="8">
    <source>
        <dbReference type="ARBA" id="ARBA00013093"/>
    </source>
</evidence>
<dbReference type="EC" id="3.1.3.11" evidence="8"/>
<keyword evidence="28" id="KW-1185">Reference proteome</keyword>
<evidence type="ECO:0000256" key="7">
    <source>
        <dbReference type="ARBA" id="ARBA00010941"/>
    </source>
</evidence>
<dbReference type="GO" id="GO:0005634">
    <property type="term" value="C:nucleus"/>
    <property type="evidence" value="ECO:0007669"/>
    <property type="project" value="UniProtKB-SubCell"/>
</dbReference>
<comment type="pathway">
    <text evidence="6">Carbohydrate biosynthesis; gluconeogenesis.</text>
</comment>
<comment type="subunit">
    <text evidence="20">Homotetramer. Interacts with ALDOA; the interaction blocks inhibition by physiological concentrations of AMP and reduces inhibition by Ca(2+). Interacts with alpha-actinin and F-actin.</text>
</comment>
<dbReference type="OrthoDB" id="10256725at2759"/>
<dbReference type="FunFam" id="3.40.190.80:FF:000001">
    <property type="entry name" value="Fructose-1,6-bisphosphatase class 1"/>
    <property type="match status" value="2"/>
</dbReference>
<keyword evidence="16" id="KW-0539">Nucleus</keyword>
<reference evidence="28" key="1">
    <citation type="journal article" date="2014" name="Nat. Genet.">
        <title>Genome of the human hookworm Necator americanus.</title>
        <authorList>
            <person name="Tang Y.T."/>
            <person name="Gao X."/>
            <person name="Rosa B.A."/>
            <person name="Abubucker S."/>
            <person name="Hallsworth-Pepin K."/>
            <person name="Martin J."/>
            <person name="Tyagi R."/>
            <person name="Heizer E."/>
            <person name="Zhang X."/>
            <person name="Bhonagiri-Palsikar V."/>
            <person name="Minx P."/>
            <person name="Warren W.C."/>
            <person name="Wang Q."/>
            <person name="Zhan B."/>
            <person name="Hotez P.J."/>
            <person name="Sternberg P.W."/>
            <person name="Dougall A."/>
            <person name="Gaze S.T."/>
            <person name="Mulvenna J."/>
            <person name="Sotillo J."/>
            <person name="Ranganathan S."/>
            <person name="Rabelo E.M."/>
            <person name="Wilson R.K."/>
            <person name="Felgner P.L."/>
            <person name="Bethony J."/>
            <person name="Hawdon J.M."/>
            <person name="Gasser R.B."/>
            <person name="Loukas A."/>
            <person name="Mitreva M."/>
        </authorList>
    </citation>
    <scope>NUCLEOTIDE SEQUENCE [LARGE SCALE GENOMIC DNA]</scope>
</reference>
<accession>W2TZP0</accession>
<dbReference type="GO" id="GO:0046872">
    <property type="term" value="F:metal ion binding"/>
    <property type="evidence" value="ECO:0007669"/>
    <property type="project" value="UniProtKB-KW"/>
</dbReference>
<evidence type="ECO:0000256" key="4">
    <source>
        <dbReference type="ARBA" id="ARBA00004216"/>
    </source>
</evidence>
<protein>
    <recommendedName>
        <fullName evidence="21">Fructose-1,6-bisphosphatase isozyme 2</fullName>
        <ecNumber evidence="8">3.1.3.11</ecNumber>
    </recommendedName>
    <alternativeName>
        <fullName evidence="18">D-fructose-1,6-bisphosphate 1-phosphohydrolase</fullName>
    </alternativeName>
    <alternativeName>
        <fullName evidence="22">D-fructose-1,6-bisphosphate 1-phosphohydrolase 2</fullName>
    </alternativeName>
    <alternativeName>
        <fullName evidence="23">Muscle FBPase</fullName>
    </alternativeName>
</protein>
<dbReference type="GO" id="GO:0005829">
    <property type="term" value="C:cytosol"/>
    <property type="evidence" value="ECO:0007669"/>
    <property type="project" value="TreeGrafter"/>
</dbReference>
<dbReference type="InterPro" id="IPR020548">
    <property type="entry name" value="Fructose_bisphosphatase_AS"/>
</dbReference>
<evidence type="ECO:0000256" key="18">
    <source>
        <dbReference type="ARBA" id="ARBA00032973"/>
    </source>
</evidence>
<dbReference type="PIRSF" id="PIRSF000904">
    <property type="entry name" value="FBPtase_SBPase"/>
    <property type="match status" value="1"/>
</dbReference>
<dbReference type="Pfam" id="PF00316">
    <property type="entry name" value="FBPase"/>
    <property type="match status" value="3"/>
</dbReference>
<keyword evidence="10" id="KW-0597">Phosphoprotein</keyword>
<evidence type="ECO:0000256" key="21">
    <source>
        <dbReference type="ARBA" id="ARBA00040321"/>
    </source>
</evidence>
<dbReference type="Proteomes" id="UP000053676">
    <property type="component" value="Unassembled WGS sequence"/>
</dbReference>
<dbReference type="FunFam" id="3.30.540.10:FF:000005">
    <property type="entry name" value="Fructose-1,6-bisphosphatase isozyme 2"/>
    <property type="match status" value="1"/>
</dbReference>
<gene>
    <name evidence="27" type="ORF">NECAME_00137</name>
</gene>
<dbReference type="HAMAP" id="MF_01855">
    <property type="entry name" value="FBPase_class1"/>
    <property type="match status" value="2"/>
</dbReference>
<dbReference type="PANTHER" id="PTHR11556:SF1">
    <property type="entry name" value="FRUCTOSE-BISPHOSPHATASE"/>
    <property type="match status" value="1"/>
</dbReference>
<comment type="cofactor">
    <cofactor evidence="2">
        <name>Mg(2+)</name>
        <dbReference type="ChEBI" id="CHEBI:18420"/>
    </cofactor>
</comment>
<dbReference type="CDD" id="cd00354">
    <property type="entry name" value="FBPase"/>
    <property type="match status" value="2"/>
</dbReference>
<dbReference type="UniPathway" id="UPA00138"/>
<dbReference type="GO" id="GO:0005986">
    <property type="term" value="P:sucrose biosynthetic process"/>
    <property type="evidence" value="ECO:0007669"/>
    <property type="project" value="TreeGrafter"/>
</dbReference>
<feature type="domain" description="Fructose-1-6-bisphosphatase class I N-terminal" evidence="25">
    <location>
        <begin position="389"/>
        <end position="450"/>
    </location>
</feature>
<evidence type="ECO:0000313" key="28">
    <source>
        <dbReference type="Proteomes" id="UP000053676"/>
    </source>
</evidence>
<dbReference type="AlphaFoldDB" id="W2TZP0"/>
<evidence type="ECO:0000256" key="12">
    <source>
        <dbReference type="ARBA" id="ARBA00022801"/>
    </source>
</evidence>
<evidence type="ECO:0000259" key="26">
    <source>
        <dbReference type="Pfam" id="PF18913"/>
    </source>
</evidence>
<name>W2TZP0_NECAM</name>
<keyword evidence="9" id="KW-0963">Cytoplasm</keyword>
<proteinExistence type="inferred from homology"/>
<sequence>MNETSNTYGIETNAMTLQRFVLHEQRKHPSASGDLTHLLTSLLTAFKAITSSVRKAGLARLYGIAGNTNVQGEEVKKLDVLSNELMINMIRSSYTSCAMVSEENDDVIEVDEGKQGKYIVTFDPLDGSSNIDCLVSIGTIFGIWKKHTDGPVTKADLLQSGRAMVAAGYCLYGSATMVVLSTGRGVNGFMLDPSIGEFILTNPKMKMPEKGKYYSINEGYAKHWPKALTEYVHSRKFPEPGKKGMAQRYVGSMVADVHRTLLNGGIFLYPATADAPKGKLRYLYECAPMAFLIEQAGGIATTGERPVLDHVPTDIHERGIIYLGSKLDVEELLSYFEKYKDLMLVEVNLFFIFFSSKLELFFTSFRKWIGKFSEKKMSREAYGIETDSMTLQRFVLAEQRRYPKATGDLTHLLTSLLTAFKAISSAVRKAGLANLYGIAGNINVQGEEVSFIVVKKITYAQQLIIVMTVSFKVKKLDVLSNELMINMITSSYACSGMVSEENEQIIEVEDAKRGKYVVTFDPLDGSSNIDCLVSIGYHISLFLFDEMDIYNAEKCTIFGIWRKITEGPATKDDFMQPGKAMVAAGYCLYGSATIVVLSTGHGVNGFMLDPSIGEFILTHPKMRVPEKGKIYSINEGYARYWSKGLSEYVRTRKFPEAGKKVMGHRYVGSMVADIHRTILNGGIFLYSPTKDAPTGKLRLLYECAPMAFIVEQAGGIATNGKKRILDVVPEDIHQRSTLYLGSKKDVEELLTFFAKDQ</sequence>
<dbReference type="PROSITE" id="PS00124">
    <property type="entry name" value="FBPASE"/>
    <property type="match status" value="2"/>
</dbReference>
<dbReference type="InterPro" id="IPR044015">
    <property type="entry name" value="FBPase_C_dom"/>
</dbReference>
<feature type="domain" description="Fructose-1-6-bisphosphatase class 1 C-terminal" evidence="26">
    <location>
        <begin position="207"/>
        <end position="335"/>
    </location>
</feature>
<evidence type="ECO:0000256" key="20">
    <source>
        <dbReference type="ARBA" id="ARBA00038670"/>
    </source>
</evidence>
<dbReference type="InterPro" id="IPR000146">
    <property type="entry name" value="FBPase_class-1"/>
</dbReference>
<feature type="domain" description="Fructose-1-6-bisphosphatase class 1 C-terminal" evidence="26">
    <location>
        <begin position="624"/>
        <end position="751"/>
    </location>
</feature>
<dbReference type="GO" id="GO:0042132">
    <property type="term" value="F:fructose 1,6-bisphosphate 1-phosphatase activity"/>
    <property type="evidence" value="ECO:0007669"/>
    <property type="project" value="UniProtKB-EC"/>
</dbReference>